<dbReference type="InterPro" id="IPR014777">
    <property type="entry name" value="4pyrrole_Mease_sub1"/>
</dbReference>
<comment type="pathway">
    <text evidence="1">Cofactor biosynthesis; adenosylcobalamin biosynthesis.</text>
</comment>
<dbReference type="NCBIfam" id="TIGR02469">
    <property type="entry name" value="CbiT"/>
    <property type="match status" value="1"/>
</dbReference>
<name>A0A381VWS9_9ZZZZ</name>
<reference evidence="7" key="1">
    <citation type="submission" date="2018-05" db="EMBL/GenBank/DDBJ databases">
        <authorList>
            <person name="Lanie J.A."/>
            <person name="Ng W.-L."/>
            <person name="Kazmierczak K.M."/>
            <person name="Andrzejewski T.M."/>
            <person name="Davidsen T.M."/>
            <person name="Wayne K.J."/>
            <person name="Tettelin H."/>
            <person name="Glass J.I."/>
            <person name="Rusch D."/>
            <person name="Podicherti R."/>
            <person name="Tsui H.-C.T."/>
            <person name="Winkler M.E."/>
        </authorList>
    </citation>
    <scope>NUCLEOTIDE SEQUENCE</scope>
</reference>
<dbReference type="CDD" id="cd02440">
    <property type="entry name" value="AdoMet_MTases"/>
    <property type="match status" value="1"/>
</dbReference>
<dbReference type="SUPFAM" id="SSF53335">
    <property type="entry name" value="S-adenosyl-L-methionine-dependent methyltransferases"/>
    <property type="match status" value="1"/>
</dbReference>
<dbReference type="Pfam" id="PF00590">
    <property type="entry name" value="TP_methylase"/>
    <property type="match status" value="1"/>
</dbReference>
<dbReference type="GO" id="GO:0009236">
    <property type="term" value="P:cobalamin biosynthetic process"/>
    <property type="evidence" value="ECO:0007669"/>
    <property type="project" value="UniProtKB-UniPathway"/>
</dbReference>
<dbReference type="SUPFAM" id="SSF53790">
    <property type="entry name" value="Tetrapyrrole methylase"/>
    <property type="match status" value="1"/>
</dbReference>
<dbReference type="NCBIfam" id="TIGR02467">
    <property type="entry name" value="CbiE"/>
    <property type="match status" value="1"/>
</dbReference>
<gene>
    <name evidence="7" type="ORF">METZ01_LOCUS97569</name>
</gene>
<dbReference type="InterPro" id="IPR014008">
    <property type="entry name" value="Cbl_synth_MTase_CbiT"/>
</dbReference>
<dbReference type="PIRSF" id="PIRSF036428">
    <property type="entry name" value="CobL"/>
    <property type="match status" value="1"/>
</dbReference>
<dbReference type="InterPro" id="IPR000878">
    <property type="entry name" value="4pyrrol_Mease"/>
</dbReference>
<proteinExistence type="predicted"/>
<dbReference type="InterPro" id="IPR012818">
    <property type="entry name" value="CbiE"/>
</dbReference>
<evidence type="ECO:0000256" key="3">
    <source>
        <dbReference type="ARBA" id="ARBA00022603"/>
    </source>
</evidence>
<dbReference type="Gene3D" id="3.40.1010.10">
    <property type="entry name" value="Cobalt-precorrin-4 Transmethylase, Domain 1"/>
    <property type="match status" value="1"/>
</dbReference>
<dbReference type="EMBL" id="UINC01010017">
    <property type="protein sequence ID" value="SVA44715.1"/>
    <property type="molecule type" value="Genomic_DNA"/>
</dbReference>
<dbReference type="AlphaFoldDB" id="A0A381VWS9"/>
<evidence type="ECO:0000259" key="6">
    <source>
        <dbReference type="Pfam" id="PF00590"/>
    </source>
</evidence>
<dbReference type="CDD" id="cd11644">
    <property type="entry name" value="Precorrin-6Y-MT"/>
    <property type="match status" value="1"/>
</dbReference>
<keyword evidence="3" id="KW-0489">Methyltransferase</keyword>
<evidence type="ECO:0000256" key="4">
    <source>
        <dbReference type="ARBA" id="ARBA00022679"/>
    </source>
</evidence>
<feature type="domain" description="Tetrapyrrole methylase" evidence="6">
    <location>
        <begin position="11"/>
        <end position="211"/>
    </location>
</feature>
<dbReference type="InterPro" id="IPR050714">
    <property type="entry name" value="Cobalamin_biosynth_MTase"/>
</dbReference>
<dbReference type="PANTHER" id="PTHR43182:SF1">
    <property type="entry name" value="COBALT-PRECORRIN-7 C(5)-METHYLTRANSFERASE"/>
    <property type="match status" value="1"/>
</dbReference>
<dbReference type="Gene3D" id="3.40.50.150">
    <property type="entry name" value="Vaccinia Virus protein VP39"/>
    <property type="match status" value="1"/>
</dbReference>
<keyword evidence="4" id="KW-0808">Transferase</keyword>
<accession>A0A381VWS9</accession>
<dbReference type="GO" id="GO:0008276">
    <property type="term" value="F:protein methyltransferase activity"/>
    <property type="evidence" value="ECO:0007669"/>
    <property type="project" value="InterPro"/>
</dbReference>
<evidence type="ECO:0000256" key="2">
    <source>
        <dbReference type="ARBA" id="ARBA00022573"/>
    </source>
</evidence>
<dbReference type="GO" id="GO:0032259">
    <property type="term" value="P:methylation"/>
    <property type="evidence" value="ECO:0007669"/>
    <property type="project" value="UniProtKB-KW"/>
</dbReference>
<sequence length="431" mass="47483">MPKNSEKWLRVIGIGEDGWEDLGADAKLLLYESQVVLGGERHLKMLPDDWKGKRISWTSPMRESVEKILSFRPDRFKNGKSSVPRNKQKERVSVAVLASGDPLCYGVATKLLRHLHIDEVCIKPALSTFSLICSRVGWSLPDIETLTLHGRPLEMLHPFVQPGAKLAVLSKDSTTPQKTADLLANRGFGKSEITVLEHLGGSKEKKFSGRADSWEHSGGADLNAMAIECIPARSADVIPRIPGLPDEAFVHDGQLTKCEIRAVVLSKLMPIVDQVLWDVGAGCGSVAIEWMRSHPRCMAVAIEKSKTRLKMIEQNAIQLGVPLLKIVPGTLPDVLGNLTLPDAIFIGGGLSNFKQKDSSSLLDLCWKLLKPGGRLVAHAVTFETEQQLLSWHKKNGGDLTRLSISRADSIGKFNGWKPLRPVTQYSVTKEY</sequence>
<dbReference type="InterPro" id="IPR006365">
    <property type="entry name" value="Cbl_synth_CobL"/>
</dbReference>
<evidence type="ECO:0000313" key="7">
    <source>
        <dbReference type="EMBL" id="SVA44715.1"/>
    </source>
</evidence>
<dbReference type="UniPathway" id="UPA00148"/>
<evidence type="ECO:0000256" key="1">
    <source>
        <dbReference type="ARBA" id="ARBA00004953"/>
    </source>
</evidence>
<keyword evidence="2" id="KW-0169">Cobalamin biosynthesis</keyword>
<organism evidence="7">
    <name type="scientific">marine metagenome</name>
    <dbReference type="NCBI Taxonomy" id="408172"/>
    <lineage>
        <taxon>unclassified sequences</taxon>
        <taxon>metagenomes</taxon>
        <taxon>ecological metagenomes</taxon>
    </lineage>
</organism>
<keyword evidence="5" id="KW-0949">S-adenosyl-L-methionine</keyword>
<dbReference type="InterPro" id="IPR035996">
    <property type="entry name" value="4pyrrol_Methylase_sf"/>
</dbReference>
<evidence type="ECO:0000256" key="5">
    <source>
        <dbReference type="ARBA" id="ARBA00022691"/>
    </source>
</evidence>
<protein>
    <recommendedName>
        <fullName evidence="6">Tetrapyrrole methylase domain-containing protein</fullName>
    </recommendedName>
</protein>
<dbReference type="InterPro" id="IPR029063">
    <property type="entry name" value="SAM-dependent_MTases_sf"/>
</dbReference>
<dbReference type="PANTHER" id="PTHR43182">
    <property type="entry name" value="COBALT-PRECORRIN-6B C(15)-METHYLTRANSFERASE (DECARBOXYLATING)"/>
    <property type="match status" value="1"/>
</dbReference>